<organism evidence="3 4">
    <name type="scientific">Candidatus Methylopumilus turicensis</name>
    <dbReference type="NCBI Taxonomy" id="1581680"/>
    <lineage>
        <taxon>Bacteria</taxon>
        <taxon>Pseudomonadati</taxon>
        <taxon>Pseudomonadota</taxon>
        <taxon>Betaproteobacteria</taxon>
        <taxon>Nitrosomonadales</taxon>
        <taxon>Methylophilaceae</taxon>
        <taxon>Candidatus Methylopumilus</taxon>
    </lineage>
</organism>
<proteinExistence type="predicted"/>
<feature type="domain" description="Acyltransferase 3" evidence="2">
    <location>
        <begin position="2"/>
        <end position="295"/>
    </location>
</feature>
<feature type="transmembrane region" description="Helical" evidence="1">
    <location>
        <begin position="118"/>
        <end position="137"/>
    </location>
</feature>
<dbReference type="HOGENOM" id="CLU_023915_4_2_4"/>
<evidence type="ECO:0000313" key="3">
    <source>
        <dbReference type="EMBL" id="CEN56240.1"/>
    </source>
</evidence>
<evidence type="ECO:0000259" key="2">
    <source>
        <dbReference type="Pfam" id="PF01757"/>
    </source>
</evidence>
<dbReference type="EMBL" id="LN794158">
    <property type="protein sequence ID" value="CEN56240.1"/>
    <property type="molecule type" value="Genomic_DNA"/>
</dbReference>
<keyword evidence="3" id="KW-0012">Acyltransferase</keyword>
<feature type="transmembrane region" description="Helical" evidence="1">
    <location>
        <begin position="279"/>
        <end position="299"/>
    </location>
</feature>
<feature type="transmembrane region" description="Helical" evidence="1">
    <location>
        <begin position="13"/>
        <end position="33"/>
    </location>
</feature>
<name>A0A0B7IVJ2_9PROT</name>
<dbReference type="KEGG" id="mbac:BN1209_1200"/>
<keyword evidence="1" id="KW-0812">Transmembrane</keyword>
<evidence type="ECO:0000256" key="1">
    <source>
        <dbReference type="SAM" id="Phobius"/>
    </source>
</evidence>
<dbReference type="AlphaFoldDB" id="A0A0B7IVJ2"/>
<feature type="transmembrane region" description="Helical" evidence="1">
    <location>
        <begin position="209"/>
        <end position="229"/>
    </location>
</feature>
<evidence type="ECO:0000313" key="4">
    <source>
        <dbReference type="Proteomes" id="UP000056322"/>
    </source>
</evidence>
<dbReference type="InterPro" id="IPR052734">
    <property type="entry name" value="Nod_factor_acetyltransferase"/>
</dbReference>
<keyword evidence="3" id="KW-0808">Transferase</keyword>
<dbReference type="Pfam" id="PF01757">
    <property type="entry name" value="Acyl_transf_3"/>
    <property type="match status" value="1"/>
</dbReference>
<sequence length="318" mass="36755">MVFGHNALANVEIHSLIFSFHIPLFLLLSGIFFNPQQSFTQLILAKSDGLLKPYFLVVGVLGLIKIIASAKLPLLIFSILYGNGSNTWPPLWFLPYLFFLFLFAWFFINLIPSRYTNSSWLISLLILVLFILGYTSLKFSEHQLGTYGLPWSLDLVFIGSAYFLIGHKMSIYLTNFKQSFIWFFVATATFCLTHYFFDETIDLNLRWYGDFLICTVQALSSIYLIFVLSKFLSLSNICNKVLAYIGNGSLFILIFHWPFQQKSFAFFNAHWAEKTSLEINSLLSFTIGIIFPLLIWEVVKRNYHLSNLMLQRKLTARV</sequence>
<dbReference type="GO" id="GO:0016747">
    <property type="term" value="F:acyltransferase activity, transferring groups other than amino-acyl groups"/>
    <property type="evidence" value="ECO:0007669"/>
    <property type="project" value="InterPro"/>
</dbReference>
<feature type="transmembrane region" description="Helical" evidence="1">
    <location>
        <begin position="93"/>
        <end position="111"/>
    </location>
</feature>
<dbReference type="PANTHER" id="PTHR37312:SF1">
    <property type="entry name" value="MEMBRANE-BOUND ACYLTRANSFERASE YKRP-RELATED"/>
    <property type="match status" value="1"/>
</dbReference>
<feature type="transmembrane region" description="Helical" evidence="1">
    <location>
        <begin position="54"/>
        <end position="81"/>
    </location>
</feature>
<dbReference type="PANTHER" id="PTHR37312">
    <property type="entry name" value="MEMBRANE-BOUND ACYLTRANSFERASE YKRP-RELATED"/>
    <property type="match status" value="1"/>
</dbReference>
<accession>A0A0B7IVJ2</accession>
<feature type="transmembrane region" description="Helical" evidence="1">
    <location>
        <begin position="179"/>
        <end position="197"/>
    </location>
</feature>
<keyword evidence="1" id="KW-0472">Membrane</keyword>
<feature type="transmembrane region" description="Helical" evidence="1">
    <location>
        <begin position="149"/>
        <end position="167"/>
    </location>
</feature>
<dbReference type="Proteomes" id="UP000056322">
    <property type="component" value="Chromosome 1"/>
</dbReference>
<keyword evidence="4" id="KW-1185">Reference proteome</keyword>
<feature type="transmembrane region" description="Helical" evidence="1">
    <location>
        <begin position="241"/>
        <end position="259"/>
    </location>
</feature>
<reference evidence="4" key="1">
    <citation type="submission" date="2014-12" db="EMBL/GenBank/DDBJ databases">
        <authorList>
            <person name="Salcher M.M."/>
        </authorList>
    </citation>
    <scope>NUCLEOTIDE SEQUENCE [LARGE SCALE GENOMIC DNA]</scope>
    <source>
        <strain evidence="4">MMS-10A-171</strain>
    </source>
</reference>
<dbReference type="InterPro" id="IPR002656">
    <property type="entry name" value="Acyl_transf_3_dom"/>
</dbReference>
<keyword evidence="1" id="KW-1133">Transmembrane helix</keyword>
<dbReference type="STRING" id="1581680.BN1209_1200"/>
<gene>
    <name evidence="3" type="ORF">BN1209_1200</name>
</gene>
<protein>
    <submittedName>
        <fullName evidence="3">Putative Acyltransferase 3</fullName>
    </submittedName>
</protein>